<dbReference type="PANTHER" id="PTHR21708">
    <property type="entry name" value="PROBABLE 2-DEHYDROPANTOATE 2-REDUCTASE"/>
    <property type="match status" value="1"/>
</dbReference>
<dbReference type="HOGENOM" id="CLU_676439_0_0_1"/>
<evidence type="ECO:0000259" key="3">
    <source>
        <dbReference type="Pfam" id="PF08546"/>
    </source>
</evidence>
<sequence>MVAIAILGCGNVGFYIASHLIHNNHHAFNNPYNNNKILCVGRQRLLDELNLSKKLTLTKLNNFTDIDTVKENNYLLKENDKIEAEDEKDEYEEKIVILRDEIFYETDLKELIKFNPDYVIVTLKSNQISDVFNELKDLDGKTTIVSIQNSFHNAEIIKQFLPNTTIIRGLLNDMTVTHDSSCHFIQQSSSSGSIVLESIPETLHFQKILEQNELPCVISYDIEDLMYFKLLINLNTSLFALSGLSYVEYLQDNNFREIYKKCIFEGLNVYRLNGITFSENLLMKNLVKCLGYVPEWVSDLALEHFLITKKRNLNSSMVYDFKSARKTEVEFLQGEIVKLGERIRSKDNQREDVQHEKSVDVKYNRGILNLIKIIENHMIESKKGWDGKISDKEILKYIETGEVPNVL</sequence>
<dbReference type="EMBL" id="JEMT01017087">
    <property type="protein sequence ID" value="EXX68869.1"/>
    <property type="molecule type" value="Genomic_DNA"/>
</dbReference>
<dbReference type="InterPro" id="IPR051402">
    <property type="entry name" value="KPR-Related"/>
</dbReference>
<name>A0A015KMV6_RHIIW</name>
<evidence type="ECO:0000313" key="4">
    <source>
        <dbReference type="EMBL" id="EXX68869.1"/>
    </source>
</evidence>
<dbReference type="OrthoDB" id="73846at2759"/>
<feature type="domain" description="Ketopantoate reductase N-terminal" evidence="2">
    <location>
        <begin position="4"/>
        <end position="198"/>
    </location>
</feature>
<feature type="coiled-coil region" evidence="1">
    <location>
        <begin position="74"/>
        <end position="101"/>
    </location>
</feature>
<dbReference type="SUPFAM" id="SSF51735">
    <property type="entry name" value="NAD(P)-binding Rossmann-fold domains"/>
    <property type="match status" value="1"/>
</dbReference>
<dbReference type="InterPro" id="IPR036291">
    <property type="entry name" value="NAD(P)-bd_dom_sf"/>
</dbReference>
<dbReference type="GO" id="GO:0005737">
    <property type="term" value="C:cytoplasm"/>
    <property type="evidence" value="ECO:0007669"/>
    <property type="project" value="TreeGrafter"/>
</dbReference>
<keyword evidence="1" id="KW-0175">Coiled coil</keyword>
<comment type="caution">
    <text evidence="4">The sequence shown here is derived from an EMBL/GenBank/DDBJ whole genome shotgun (WGS) entry which is preliminary data.</text>
</comment>
<reference evidence="4 5" key="1">
    <citation type="submission" date="2014-02" db="EMBL/GenBank/DDBJ databases">
        <title>Single nucleus genome sequencing reveals high similarity among nuclei of an endomycorrhizal fungus.</title>
        <authorList>
            <person name="Lin K."/>
            <person name="Geurts R."/>
            <person name="Zhang Z."/>
            <person name="Limpens E."/>
            <person name="Saunders D.G."/>
            <person name="Mu D."/>
            <person name="Pang E."/>
            <person name="Cao H."/>
            <person name="Cha H."/>
            <person name="Lin T."/>
            <person name="Zhou Q."/>
            <person name="Shang Y."/>
            <person name="Li Y."/>
            <person name="Ivanov S."/>
            <person name="Sharma T."/>
            <person name="Velzen R.V."/>
            <person name="Ruijter N.D."/>
            <person name="Aanen D.K."/>
            <person name="Win J."/>
            <person name="Kamoun S."/>
            <person name="Bisseling T."/>
            <person name="Huang S."/>
        </authorList>
    </citation>
    <scope>NUCLEOTIDE SEQUENCE [LARGE SCALE GENOMIC DNA]</scope>
    <source>
        <strain evidence="5">DAOM197198w</strain>
    </source>
</reference>
<dbReference type="Gene3D" id="1.10.1040.10">
    <property type="entry name" value="N-(1-d-carboxylethyl)-l-norvaline Dehydrogenase, domain 2"/>
    <property type="match status" value="1"/>
</dbReference>
<evidence type="ECO:0008006" key="6">
    <source>
        <dbReference type="Google" id="ProtNLM"/>
    </source>
</evidence>
<dbReference type="Gene3D" id="3.40.50.720">
    <property type="entry name" value="NAD(P)-binding Rossmann-like Domain"/>
    <property type="match status" value="1"/>
</dbReference>
<dbReference type="Pfam" id="PF02558">
    <property type="entry name" value="ApbA"/>
    <property type="match status" value="1"/>
</dbReference>
<dbReference type="SUPFAM" id="SSF48179">
    <property type="entry name" value="6-phosphogluconate dehydrogenase C-terminal domain-like"/>
    <property type="match status" value="1"/>
</dbReference>
<dbReference type="InterPro" id="IPR013752">
    <property type="entry name" value="KPA_reductase"/>
</dbReference>
<evidence type="ECO:0000313" key="5">
    <source>
        <dbReference type="Proteomes" id="UP000022910"/>
    </source>
</evidence>
<feature type="domain" description="Ketopantoate reductase C-terminal" evidence="3">
    <location>
        <begin position="221"/>
        <end position="343"/>
    </location>
</feature>
<organism evidence="4 5">
    <name type="scientific">Rhizophagus irregularis (strain DAOM 197198w)</name>
    <name type="common">Glomus intraradices</name>
    <dbReference type="NCBI Taxonomy" id="1432141"/>
    <lineage>
        <taxon>Eukaryota</taxon>
        <taxon>Fungi</taxon>
        <taxon>Fungi incertae sedis</taxon>
        <taxon>Mucoromycota</taxon>
        <taxon>Glomeromycotina</taxon>
        <taxon>Glomeromycetes</taxon>
        <taxon>Glomerales</taxon>
        <taxon>Glomeraceae</taxon>
        <taxon>Rhizophagus</taxon>
    </lineage>
</organism>
<evidence type="ECO:0000259" key="2">
    <source>
        <dbReference type="Pfam" id="PF02558"/>
    </source>
</evidence>
<proteinExistence type="predicted"/>
<gene>
    <name evidence="4" type="ORF">RirG_101140</name>
</gene>
<keyword evidence="5" id="KW-1185">Reference proteome</keyword>
<accession>A0A015KMV6</accession>
<dbReference type="InterPro" id="IPR013328">
    <property type="entry name" value="6PGD_dom2"/>
</dbReference>
<dbReference type="Pfam" id="PF08546">
    <property type="entry name" value="ApbA_C"/>
    <property type="match status" value="1"/>
</dbReference>
<evidence type="ECO:0000256" key="1">
    <source>
        <dbReference type="SAM" id="Coils"/>
    </source>
</evidence>
<dbReference type="InterPro" id="IPR008927">
    <property type="entry name" value="6-PGluconate_DH-like_C_sf"/>
</dbReference>
<dbReference type="OMA" id="ENHMIES"/>
<dbReference type="Proteomes" id="UP000022910">
    <property type="component" value="Unassembled WGS sequence"/>
</dbReference>
<dbReference type="InterPro" id="IPR013332">
    <property type="entry name" value="KPR_N"/>
</dbReference>
<dbReference type="PANTHER" id="PTHR21708:SF26">
    <property type="entry name" value="2-DEHYDROPANTOATE 2-REDUCTASE"/>
    <property type="match status" value="1"/>
</dbReference>
<protein>
    <recommendedName>
        <fullName evidence="6">2-dehydropantoate 2-reductase</fullName>
    </recommendedName>
</protein>
<dbReference type="AlphaFoldDB" id="A0A015KMV6"/>